<dbReference type="RefSeq" id="WP_144857527.1">
    <property type="nucleotide sequence ID" value="NZ_BAAAYT010000002.1"/>
</dbReference>
<dbReference type="OrthoDB" id="4869113at2"/>
<comment type="caution">
    <text evidence="1">The sequence shown here is derived from an EMBL/GenBank/DDBJ whole genome shotgun (WGS) entry which is preliminary data.</text>
</comment>
<evidence type="ECO:0000313" key="1">
    <source>
        <dbReference type="EMBL" id="TWD14682.1"/>
    </source>
</evidence>
<name>A0A560WAP6_9MICO</name>
<dbReference type="AlphaFoldDB" id="A0A560WAP6"/>
<dbReference type="EMBL" id="VIUW01000003">
    <property type="protein sequence ID" value="TWD14682.1"/>
    <property type="molecule type" value="Genomic_DNA"/>
</dbReference>
<dbReference type="Proteomes" id="UP000315628">
    <property type="component" value="Unassembled WGS sequence"/>
</dbReference>
<protein>
    <submittedName>
        <fullName evidence="1">Uncharacterized protein</fullName>
    </submittedName>
</protein>
<sequence length="72" mass="7928">MSETTAIRISRDTHAQVTRLAAERHETIDATVSQALRALRQDAMARDLAAELSEDETRWLDADAGVMSSNSI</sequence>
<proteinExistence type="predicted"/>
<accession>A0A560WAP6</accession>
<reference evidence="1 2" key="1">
    <citation type="submission" date="2019-06" db="EMBL/GenBank/DDBJ databases">
        <title>Sequencing the genomes of 1000 actinobacteria strains.</title>
        <authorList>
            <person name="Klenk H.-P."/>
        </authorList>
    </citation>
    <scope>NUCLEOTIDE SEQUENCE [LARGE SCALE GENOMIC DNA]</scope>
    <source>
        <strain evidence="1 2">DSM 18935</strain>
    </source>
</reference>
<organism evidence="1 2">
    <name type="scientific">Marihabitans asiaticum</name>
    <dbReference type="NCBI Taxonomy" id="415218"/>
    <lineage>
        <taxon>Bacteria</taxon>
        <taxon>Bacillati</taxon>
        <taxon>Actinomycetota</taxon>
        <taxon>Actinomycetes</taxon>
        <taxon>Micrococcales</taxon>
        <taxon>Intrasporangiaceae</taxon>
        <taxon>Marihabitans</taxon>
    </lineage>
</organism>
<evidence type="ECO:0000313" key="2">
    <source>
        <dbReference type="Proteomes" id="UP000315628"/>
    </source>
</evidence>
<keyword evidence="2" id="KW-1185">Reference proteome</keyword>
<gene>
    <name evidence="1" type="ORF">FB557_2105</name>
</gene>